<evidence type="ECO:0000313" key="9">
    <source>
        <dbReference type="Proteomes" id="UP000060513"/>
    </source>
</evidence>
<keyword evidence="3 5" id="KW-0378">Hydrolase</keyword>
<dbReference type="PATRIC" id="fig|38300.4.peg.6890"/>
<dbReference type="KEGG" id="spri:SPRI_6589"/>
<dbReference type="InterPro" id="IPR023296">
    <property type="entry name" value="Glyco_hydro_beta-prop_sf"/>
</dbReference>
<dbReference type="InterPro" id="IPR050727">
    <property type="entry name" value="GH43_arabinanases"/>
</dbReference>
<proteinExistence type="inferred from homology"/>
<accession>A0A0M4DYV7</accession>
<keyword evidence="7" id="KW-0732">Signal</keyword>
<sequence>MNAPRPRPGHRLRAVLATTAVTAALVGAGVLPGHAAPAAPTASAGHPDPRPVTGDTEVHDPSAVRLKDGTYVVYSTHGGIEARTSRDGRTWQRAGSAFTDIPDWWRAYSAEGDPWAPEVTYRDGVYWLYYAVSSFGSNHSAIGLATSRSGRPGTWEDRGKVFSTTTGDHYNAIDPAVLQARGRLWMSFGSYWTGIRMIELDPATGKPRTADPEVLHLATRPDEPYAVEAPYIVEHQGSYYLFVSYDRCCAGTDSTYNIRVGRAAHPAGPYYDRDGTAMTDGGGELLLAGHGRYVGTGGQSVLRDRGRDVLVYHYYDADDAGVPKLGLNPLSWGKDGWPVVTP</sequence>
<dbReference type="PANTHER" id="PTHR43301:SF3">
    <property type="entry name" value="ARABINAN ENDO-1,5-ALPHA-L-ARABINOSIDASE A-RELATED"/>
    <property type="match status" value="1"/>
</dbReference>
<dbReference type="EMBL" id="CP011340">
    <property type="protein sequence ID" value="ALC24895.1"/>
    <property type="molecule type" value="Genomic_DNA"/>
</dbReference>
<evidence type="ECO:0000313" key="8">
    <source>
        <dbReference type="EMBL" id="ALC24895.1"/>
    </source>
</evidence>
<dbReference type="GO" id="GO:0046558">
    <property type="term" value="F:arabinan endo-1,5-alpha-L-arabinosidase activity"/>
    <property type="evidence" value="ECO:0007669"/>
    <property type="project" value="InterPro"/>
</dbReference>
<dbReference type="GeneID" id="97232365"/>
<dbReference type="STRING" id="38300.SPRI_6589"/>
<evidence type="ECO:0000256" key="5">
    <source>
        <dbReference type="PIRNR" id="PIRNR026534"/>
    </source>
</evidence>
<dbReference type="Proteomes" id="UP000060513">
    <property type="component" value="Chromosome"/>
</dbReference>
<reference evidence="8 9" key="1">
    <citation type="submission" date="2015-08" db="EMBL/GenBank/DDBJ databases">
        <title>Genome sequence of the pristinamycin over-producing bacterium Streptomyces pristinaespiralis HCCB10218.</title>
        <authorList>
            <person name="Tian J."/>
            <person name="Yang J."/>
            <person name="Li L."/>
            <person name="Ruan L."/>
            <person name="Wei W."/>
            <person name="Zheng G."/>
            <person name="Wei Z."/>
            <person name="Yang S."/>
            <person name="Ge M."/>
            <person name="Jiang W."/>
            <person name="Lu Y."/>
        </authorList>
    </citation>
    <scope>NUCLEOTIDE SEQUENCE [LARGE SCALE GENOMIC DNA]</scope>
    <source>
        <strain evidence="8 9">HCCB 10218</strain>
    </source>
</reference>
<dbReference type="OMA" id="VYGSNHG"/>
<name>A0A0M4DYV7_STRPR</name>
<gene>
    <name evidence="8" type="ORF">SPRI_6589</name>
</gene>
<evidence type="ECO:0000256" key="2">
    <source>
        <dbReference type="ARBA" id="ARBA00009865"/>
    </source>
</evidence>
<evidence type="ECO:0000256" key="4">
    <source>
        <dbReference type="ARBA" id="ARBA00023295"/>
    </source>
</evidence>
<comment type="similarity">
    <text evidence="2 5">Belongs to the glycosyl hydrolase 43 family.</text>
</comment>
<evidence type="ECO:0000256" key="7">
    <source>
        <dbReference type="SAM" id="SignalP"/>
    </source>
</evidence>
<dbReference type="CDD" id="cd08998">
    <property type="entry name" value="GH43_Arb43a-like"/>
    <property type="match status" value="1"/>
</dbReference>
<keyword evidence="4 5" id="KW-0326">Glycosidase</keyword>
<organism evidence="8">
    <name type="scientific">Streptomyces pristinaespiralis</name>
    <dbReference type="NCBI Taxonomy" id="38300"/>
    <lineage>
        <taxon>Bacteria</taxon>
        <taxon>Bacillati</taxon>
        <taxon>Actinomycetota</taxon>
        <taxon>Actinomycetes</taxon>
        <taxon>Kitasatosporales</taxon>
        <taxon>Streptomycetaceae</taxon>
        <taxon>Streptomyces</taxon>
    </lineage>
</organism>
<dbReference type="SUPFAM" id="SSF75005">
    <property type="entry name" value="Arabinanase/levansucrase/invertase"/>
    <property type="match status" value="1"/>
</dbReference>
<comment type="pathway">
    <text evidence="1 5">Glycan metabolism; L-arabinan degradation.</text>
</comment>
<protein>
    <submittedName>
        <fullName evidence="8">Arabinan endo-1,5-alpha-L-arabinosidase</fullName>
    </submittedName>
</protein>
<feature type="chain" id="PRO_5044244393" evidence="7">
    <location>
        <begin position="36"/>
        <end position="342"/>
    </location>
</feature>
<dbReference type="Pfam" id="PF04616">
    <property type="entry name" value="Glyco_hydro_43"/>
    <property type="match status" value="1"/>
</dbReference>
<dbReference type="RefSeq" id="WP_005320835.1">
    <property type="nucleotide sequence ID" value="NZ_CP011340.1"/>
</dbReference>
<evidence type="ECO:0000256" key="1">
    <source>
        <dbReference type="ARBA" id="ARBA00004834"/>
    </source>
</evidence>
<dbReference type="InterPro" id="IPR016840">
    <property type="entry name" value="Glyco_hydro_43_endo_a_Ara-ase"/>
</dbReference>
<dbReference type="InterPro" id="IPR006710">
    <property type="entry name" value="Glyco_hydro_43"/>
</dbReference>
<evidence type="ECO:0000256" key="3">
    <source>
        <dbReference type="ARBA" id="ARBA00022801"/>
    </source>
</evidence>
<dbReference type="OrthoDB" id="9801455at2"/>
<dbReference type="UniPathway" id="UPA00667"/>
<dbReference type="PIRSF" id="PIRSF026534">
    <property type="entry name" value="Endo_alpha-L-arabinosidase"/>
    <property type="match status" value="1"/>
</dbReference>
<dbReference type="GO" id="GO:0031222">
    <property type="term" value="P:arabinan catabolic process"/>
    <property type="evidence" value="ECO:0007669"/>
    <property type="project" value="UniProtKB-UniPathway"/>
</dbReference>
<feature type="region of interest" description="Disordered" evidence="6">
    <location>
        <begin position="37"/>
        <end position="60"/>
    </location>
</feature>
<dbReference type="PANTHER" id="PTHR43301">
    <property type="entry name" value="ARABINAN ENDO-1,5-ALPHA-L-ARABINOSIDASE"/>
    <property type="match status" value="1"/>
</dbReference>
<dbReference type="AlphaFoldDB" id="A0A0M4DYV7"/>
<evidence type="ECO:0000256" key="6">
    <source>
        <dbReference type="SAM" id="MobiDB-lite"/>
    </source>
</evidence>
<dbReference type="Gene3D" id="2.115.10.20">
    <property type="entry name" value="Glycosyl hydrolase domain, family 43"/>
    <property type="match status" value="1"/>
</dbReference>
<feature type="signal peptide" evidence="7">
    <location>
        <begin position="1"/>
        <end position="35"/>
    </location>
</feature>
<feature type="compositionally biased region" description="Low complexity" evidence="6">
    <location>
        <begin position="37"/>
        <end position="46"/>
    </location>
</feature>